<gene>
    <name evidence="3" type="ORF">Q75_05235</name>
</gene>
<dbReference type="PROSITE" id="PS51352">
    <property type="entry name" value="THIOREDOXIN_2"/>
    <property type="match status" value="1"/>
</dbReference>
<evidence type="ECO:0000256" key="1">
    <source>
        <dbReference type="ARBA" id="ARBA00023157"/>
    </source>
</evidence>
<dbReference type="InterPro" id="IPR036249">
    <property type="entry name" value="Thioredoxin-like_sf"/>
</dbReference>
<dbReference type="PANTHER" id="PTHR42852">
    <property type="entry name" value="THIOL:DISULFIDE INTERCHANGE PROTEIN DSBE"/>
    <property type="match status" value="1"/>
</dbReference>
<dbReference type="PANTHER" id="PTHR42852:SF12">
    <property type="entry name" value="THIOL-DISULFIDE OXIDOREDUCTASE YKUV"/>
    <property type="match status" value="1"/>
</dbReference>
<dbReference type="Gene3D" id="3.40.30.10">
    <property type="entry name" value="Glutaredoxin"/>
    <property type="match status" value="1"/>
</dbReference>
<dbReference type="GO" id="GO:0016491">
    <property type="term" value="F:oxidoreductase activity"/>
    <property type="evidence" value="ECO:0007669"/>
    <property type="project" value="InterPro"/>
</dbReference>
<dbReference type="AlphaFoldDB" id="A0A147KAA7"/>
<keyword evidence="4" id="KW-1185">Reference proteome</keyword>
<feature type="domain" description="Thioredoxin" evidence="2">
    <location>
        <begin position="1"/>
        <end position="145"/>
    </location>
</feature>
<dbReference type="Pfam" id="PF00578">
    <property type="entry name" value="AhpC-TSA"/>
    <property type="match status" value="1"/>
</dbReference>
<evidence type="ECO:0000259" key="2">
    <source>
        <dbReference type="PROSITE" id="PS51352"/>
    </source>
</evidence>
<protein>
    <submittedName>
        <fullName evidence="3">Thiol-disulfide oxidoreductase</fullName>
    </submittedName>
</protein>
<comment type="caution">
    <text evidence="3">The sequence shown here is derived from an EMBL/GenBank/DDBJ whole genome shotgun (WGS) entry which is preliminary data.</text>
</comment>
<reference evidence="3 4" key="1">
    <citation type="journal article" date="2016" name="Front. Microbiol.">
        <title>Microevolution Analysis of Bacillus coahuilensis Unveils Differences in Phosphorus Acquisition Strategies and Their Regulation.</title>
        <authorList>
            <person name="Gomez-Lunar Z."/>
            <person name="Hernandez-Gonzalez I."/>
            <person name="Rodriguez-Torres M.D."/>
            <person name="Souza V."/>
            <person name="Olmedo-Alvarez G."/>
        </authorList>
    </citation>
    <scope>NUCLEOTIDE SEQUENCE [LARGE SCALE GENOMIC DNA]</scope>
    <source>
        <strain evidence="4">p1.1.43</strain>
    </source>
</reference>
<keyword evidence="1" id="KW-1015">Disulfide bond</keyword>
<dbReference type="InterPro" id="IPR000866">
    <property type="entry name" value="AhpC/TSA"/>
</dbReference>
<dbReference type="PATRIC" id="fig|1150625.3.peg.1099"/>
<dbReference type="Proteomes" id="UP000074108">
    <property type="component" value="Unassembled WGS sequence"/>
</dbReference>
<dbReference type="STRING" id="1150625.Q75_05235"/>
<evidence type="ECO:0000313" key="3">
    <source>
        <dbReference type="EMBL" id="KUP07632.1"/>
    </source>
</evidence>
<dbReference type="OrthoDB" id="9811352at2"/>
<proteinExistence type="predicted"/>
<dbReference type="GO" id="GO:0016209">
    <property type="term" value="F:antioxidant activity"/>
    <property type="evidence" value="ECO:0007669"/>
    <property type="project" value="InterPro"/>
</dbReference>
<evidence type="ECO:0000313" key="4">
    <source>
        <dbReference type="Proteomes" id="UP000074108"/>
    </source>
</evidence>
<dbReference type="InterPro" id="IPR013766">
    <property type="entry name" value="Thioredoxin_domain"/>
</dbReference>
<dbReference type="EMBL" id="LDYG01000021">
    <property type="protein sequence ID" value="KUP07632.1"/>
    <property type="molecule type" value="Genomic_DNA"/>
</dbReference>
<name>A0A147KAA7_9BACI</name>
<dbReference type="SUPFAM" id="SSF52833">
    <property type="entry name" value="Thioredoxin-like"/>
    <property type="match status" value="1"/>
</dbReference>
<organism evidence="3 4">
    <name type="scientific">Bacillus coahuilensis p1.1.43</name>
    <dbReference type="NCBI Taxonomy" id="1150625"/>
    <lineage>
        <taxon>Bacteria</taxon>
        <taxon>Bacillati</taxon>
        <taxon>Bacillota</taxon>
        <taxon>Bacilli</taxon>
        <taxon>Bacillales</taxon>
        <taxon>Bacillaceae</taxon>
        <taxon>Bacillus</taxon>
    </lineage>
</organism>
<dbReference type="InterPro" id="IPR050553">
    <property type="entry name" value="Thioredoxin_ResA/DsbE_sf"/>
</dbReference>
<dbReference type="RefSeq" id="WP_059350650.1">
    <property type="nucleotide sequence ID" value="NZ_LDYG01000021.1"/>
</dbReference>
<accession>A0A147KAA7</accession>
<sequence length="148" mass="17333">MRLRDPIPELSGALMWLNGEETDHNSIEKRPIFIHFWSVSCHLCKVAMPKVNELRDKFKEDMTVLSIHMPRVEGDYDIDVVKKVALEHDIAQPILLDQHHILKEKFQNQYVPSYYLFDEKGVLRHYQAGGSSMSMVESRINRLLAERE</sequence>